<proteinExistence type="predicted"/>
<dbReference type="Proteomes" id="UP000030748">
    <property type="component" value="Unassembled WGS sequence"/>
</dbReference>
<sequence length="90" mass="10388">MGWGVGGNSHYRTIGQSMFTFSCVLQAIAREQKITCAINSILFYFSKWEKWLTYTFLSLSPSHINEAKKVELMQPNKSRIIMTKDSSYIQ</sequence>
<keyword evidence="2" id="KW-1185">Reference proteome</keyword>
<protein>
    <submittedName>
        <fullName evidence="1">Uncharacterized protein</fullName>
    </submittedName>
</protein>
<organism evidence="1 2">
    <name type="scientific">Erythranthe guttata</name>
    <name type="common">Yellow monkey flower</name>
    <name type="synonym">Mimulus guttatus</name>
    <dbReference type="NCBI Taxonomy" id="4155"/>
    <lineage>
        <taxon>Eukaryota</taxon>
        <taxon>Viridiplantae</taxon>
        <taxon>Streptophyta</taxon>
        <taxon>Embryophyta</taxon>
        <taxon>Tracheophyta</taxon>
        <taxon>Spermatophyta</taxon>
        <taxon>Magnoliopsida</taxon>
        <taxon>eudicotyledons</taxon>
        <taxon>Gunneridae</taxon>
        <taxon>Pentapetalae</taxon>
        <taxon>asterids</taxon>
        <taxon>lamiids</taxon>
        <taxon>Lamiales</taxon>
        <taxon>Phrymaceae</taxon>
        <taxon>Erythranthe</taxon>
    </lineage>
</organism>
<accession>A0A022RN20</accession>
<evidence type="ECO:0000313" key="1">
    <source>
        <dbReference type="EMBL" id="EYU40360.1"/>
    </source>
</evidence>
<reference evidence="1 2" key="1">
    <citation type="journal article" date="2013" name="Proc. Natl. Acad. Sci. U.S.A.">
        <title>Fine-scale variation in meiotic recombination in Mimulus inferred from population shotgun sequencing.</title>
        <authorList>
            <person name="Hellsten U."/>
            <person name="Wright K.M."/>
            <person name="Jenkins J."/>
            <person name="Shu S."/>
            <person name="Yuan Y."/>
            <person name="Wessler S.R."/>
            <person name="Schmutz J."/>
            <person name="Willis J.H."/>
            <person name="Rokhsar D.S."/>
        </authorList>
    </citation>
    <scope>NUCLEOTIDE SEQUENCE [LARGE SCALE GENOMIC DNA]</scope>
    <source>
        <strain evidence="2">cv. DUN x IM62</strain>
    </source>
</reference>
<gene>
    <name evidence="1" type="ORF">MIMGU_mgv1a017167mg</name>
</gene>
<dbReference type="AlphaFoldDB" id="A0A022RN20"/>
<name>A0A022RN20_ERYGU</name>
<evidence type="ECO:0000313" key="2">
    <source>
        <dbReference type="Proteomes" id="UP000030748"/>
    </source>
</evidence>
<dbReference type="EMBL" id="KI630404">
    <property type="protein sequence ID" value="EYU40360.1"/>
    <property type="molecule type" value="Genomic_DNA"/>
</dbReference>